<dbReference type="PANTHER" id="PTHR12532:SF0">
    <property type="entry name" value="TRANSLATIONAL ACTIVATOR OF CYTOCHROME C OXIDASE 1"/>
    <property type="match status" value="1"/>
</dbReference>
<dbReference type="InterPro" id="IPR029072">
    <property type="entry name" value="YebC-like"/>
</dbReference>
<keyword evidence="5" id="KW-0804">Transcription</keyword>
<dbReference type="NCBIfam" id="TIGR01033">
    <property type="entry name" value="YebC/PmpR family DNA-binding transcriptional regulator"/>
    <property type="match status" value="1"/>
</dbReference>
<dbReference type="Pfam" id="PF20772">
    <property type="entry name" value="TACO1_YebC_N"/>
    <property type="match status" value="1"/>
</dbReference>
<evidence type="ECO:0000256" key="1">
    <source>
        <dbReference type="ARBA" id="ARBA00008724"/>
    </source>
</evidence>
<reference evidence="8" key="1">
    <citation type="submission" date="2023-01" db="EMBL/GenBank/DDBJ databases">
        <title>Metagenome sequencing of chrysophaentin producing Chrysophaeum taylorii.</title>
        <authorList>
            <person name="Davison J."/>
            <person name="Bewley C."/>
        </authorList>
    </citation>
    <scope>NUCLEOTIDE SEQUENCE</scope>
    <source>
        <strain evidence="8">NIES-1699</strain>
    </source>
</reference>
<keyword evidence="2" id="KW-0963">Cytoplasm</keyword>
<evidence type="ECO:0000256" key="3">
    <source>
        <dbReference type="ARBA" id="ARBA00023015"/>
    </source>
</evidence>
<comment type="similarity">
    <text evidence="1">Belongs to the TACO1 family.</text>
</comment>
<dbReference type="SUPFAM" id="SSF75625">
    <property type="entry name" value="YebC-like"/>
    <property type="match status" value="1"/>
</dbReference>
<dbReference type="Gene3D" id="1.10.10.200">
    <property type="match status" value="1"/>
</dbReference>
<evidence type="ECO:0000313" key="8">
    <source>
        <dbReference type="EMBL" id="KAJ8602722.1"/>
    </source>
</evidence>
<keyword evidence="3" id="KW-0805">Transcription regulation</keyword>
<keyword evidence="9" id="KW-1185">Reference proteome</keyword>
<dbReference type="InterPro" id="IPR026564">
    <property type="entry name" value="Transcrip_reg_TACO1-like_dom3"/>
</dbReference>
<dbReference type="InterPro" id="IPR002876">
    <property type="entry name" value="Transcrip_reg_TACO1-like"/>
</dbReference>
<dbReference type="GO" id="GO:0003677">
    <property type="term" value="F:DNA binding"/>
    <property type="evidence" value="ECO:0007669"/>
    <property type="project" value="UniProtKB-KW"/>
</dbReference>
<evidence type="ECO:0000313" key="9">
    <source>
        <dbReference type="Proteomes" id="UP001230188"/>
    </source>
</evidence>
<comment type="caution">
    <text evidence="8">The sequence shown here is derived from an EMBL/GenBank/DDBJ whole genome shotgun (WGS) entry which is preliminary data.</text>
</comment>
<feature type="domain" description="TACO1/YebC-like second and third" evidence="6">
    <location>
        <begin position="109"/>
        <end position="262"/>
    </location>
</feature>
<dbReference type="Proteomes" id="UP001230188">
    <property type="component" value="Unassembled WGS sequence"/>
</dbReference>
<name>A0AAD7UEE3_9STRA</name>
<sequence>MTRRVEQQLLLVLVVVAAAAMAFRAPMTMMGRRAAKNAARKGKSDNAKCKLYARAGKRIVIAVKEGGPDVTANAQLAQIIRDAKQQGVPTANIDRAIKSGTSADAGDFRESTFEAYGRGGAGVVVNVLSDNANRAAAQIQSVMKKNNLKVASPGSVLFNFERRGRIDVEEAADEDAVFEIAVDAGADDFDLVEDGMAVLTQMAELSLMQNALATAGIAVEDAKLAYVATTTVEVSDADADANLAAIEALEALDDVDSVDHNMLLHS</sequence>
<dbReference type="InterPro" id="IPR048300">
    <property type="entry name" value="TACO1_YebC-like_2nd/3rd_dom"/>
</dbReference>
<accession>A0AAD7UEE3</accession>
<dbReference type="Gene3D" id="3.30.70.980">
    <property type="match status" value="2"/>
</dbReference>
<evidence type="ECO:0000256" key="5">
    <source>
        <dbReference type="ARBA" id="ARBA00023163"/>
    </source>
</evidence>
<protein>
    <recommendedName>
        <fullName evidence="10">Transcriptional regulatory protein</fullName>
    </recommendedName>
</protein>
<dbReference type="AlphaFoldDB" id="A0AAD7UEE3"/>
<dbReference type="Pfam" id="PF01709">
    <property type="entry name" value="Transcrip_reg"/>
    <property type="match status" value="1"/>
</dbReference>
<evidence type="ECO:0008006" key="10">
    <source>
        <dbReference type="Google" id="ProtNLM"/>
    </source>
</evidence>
<proteinExistence type="inferred from homology"/>
<evidence type="ECO:0000256" key="2">
    <source>
        <dbReference type="ARBA" id="ARBA00022490"/>
    </source>
</evidence>
<gene>
    <name evidence="8" type="ORF">CTAYLR_003772</name>
</gene>
<dbReference type="HAMAP" id="MF_00693">
    <property type="entry name" value="Transcrip_reg_TACO1"/>
    <property type="match status" value="1"/>
</dbReference>
<dbReference type="FunFam" id="1.10.10.200:FF:000004">
    <property type="entry name" value="Probable transcriptional regulatory protein BSBG_02618"/>
    <property type="match status" value="1"/>
</dbReference>
<dbReference type="InterPro" id="IPR017856">
    <property type="entry name" value="Integrase-like_N"/>
</dbReference>
<evidence type="ECO:0000259" key="6">
    <source>
        <dbReference type="Pfam" id="PF01709"/>
    </source>
</evidence>
<dbReference type="PANTHER" id="PTHR12532">
    <property type="entry name" value="TRANSLATIONAL ACTIVATOR OF CYTOCHROME C OXIDASE 1"/>
    <property type="match status" value="1"/>
</dbReference>
<evidence type="ECO:0000259" key="7">
    <source>
        <dbReference type="Pfam" id="PF20772"/>
    </source>
</evidence>
<organism evidence="8 9">
    <name type="scientific">Chrysophaeum taylorii</name>
    <dbReference type="NCBI Taxonomy" id="2483200"/>
    <lineage>
        <taxon>Eukaryota</taxon>
        <taxon>Sar</taxon>
        <taxon>Stramenopiles</taxon>
        <taxon>Ochrophyta</taxon>
        <taxon>Pelagophyceae</taxon>
        <taxon>Pelagomonadales</taxon>
        <taxon>Pelagomonadaceae</taxon>
        <taxon>Chrysophaeum</taxon>
    </lineage>
</organism>
<dbReference type="EMBL" id="JAQMWT010000370">
    <property type="protein sequence ID" value="KAJ8602722.1"/>
    <property type="molecule type" value="Genomic_DNA"/>
</dbReference>
<dbReference type="GO" id="GO:0005737">
    <property type="term" value="C:cytoplasm"/>
    <property type="evidence" value="ECO:0007669"/>
    <property type="project" value="UniProtKB-ARBA"/>
</dbReference>
<keyword evidence="4" id="KW-0238">DNA-binding</keyword>
<feature type="domain" description="TACO1/YebC-like N-terminal" evidence="7">
    <location>
        <begin position="33"/>
        <end position="101"/>
    </location>
</feature>
<evidence type="ECO:0000256" key="4">
    <source>
        <dbReference type="ARBA" id="ARBA00023125"/>
    </source>
</evidence>
<dbReference type="InterPro" id="IPR049083">
    <property type="entry name" value="TACO1_YebC_N"/>
</dbReference>